<dbReference type="AlphaFoldDB" id="A0AA35CMP6"/>
<organism evidence="2 3">
    <name type="scientific">Caldinitratiruptor microaerophilus</name>
    <dbReference type="NCBI Taxonomy" id="671077"/>
    <lineage>
        <taxon>Bacteria</taxon>
        <taxon>Bacillati</taxon>
        <taxon>Bacillota</taxon>
        <taxon>Clostridia</taxon>
        <taxon>Eubacteriales</taxon>
        <taxon>Symbiobacteriaceae</taxon>
        <taxon>Caldinitratiruptor</taxon>
    </lineage>
</organism>
<keyword evidence="3" id="KW-1185">Reference proteome</keyword>
<dbReference type="EMBL" id="AP025628">
    <property type="protein sequence ID" value="BDG62145.1"/>
    <property type="molecule type" value="Genomic_DNA"/>
</dbReference>
<sequence length="233" mass="25599">MRPFVRPVAAFGLMSALSFGTGAALATLYPPARIISRLEAEPTTRTAAPAEDDAPDQLKSTEPHAAESVPQSIRRHYKGFPETPISRVDAEKALGKPPVTMSGFLAHSAAANRMRLLGGTLYQSMDVGSGDRWIGRVWYRESDTPAFLMVRQMRVSEQTARDILNDGRRTVEFRTGTVAEIDFNEVGEDGKPLEPPWTKHMWHLTLYSDGVLHTVDAANPGLEEVLQIAEAIS</sequence>
<protein>
    <submittedName>
        <fullName evidence="2">Uncharacterized protein</fullName>
    </submittedName>
</protein>
<name>A0AA35CMP6_9FIRM</name>
<evidence type="ECO:0000256" key="1">
    <source>
        <dbReference type="SAM" id="MobiDB-lite"/>
    </source>
</evidence>
<dbReference type="KEGG" id="cmic:caldi_32350"/>
<dbReference type="Proteomes" id="UP001163687">
    <property type="component" value="Chromosome"/>
</dbReference>
<reference evidence="2" key="1">
    <citation type="submission" date="2022-03" db="EMBL/GenBank/DDBJ databases">
        <title>Complete genome sequence of Caldinitratiruptor microaerophilus.</title>
        <authorList>
            <person name="Mukaiyama R."/>
            <person name="Nishiyama T."/>
            <person name="Ueda K."/>
        </authorList>
    </citation>
    <scope>NUCLEOTIDE SEQUENCE</scope>
    <source>
        <strain evidence="2">JCM 16183</strain>
    </source>
</reference>
<gene>
    <name evidence="2" type="ORF">caldi_32350</name>
</gene>
<evidence type="ECO:0000313" key="2">
    <source>
        <dbReference type="EMBL" id="BDG62145.1"/>
    </source>
</evidence>
<evidence type="ECO:0000313" key="3">
    <source>
        <dbReference type="Proteomes" id="UP001163687"/>
    </source>
</evidence>
<accession>A0AA35CMP6</accession>
<proteinExistence type="predicted"/>
<feature type="region of interest" description="Disordered" evidence="1">
    <location>
        <begin position="41"/>
        <end position="71"/>
    </location>
</feature>